<protein>
    <recommendedName>
        <fullName evidence="4">Isopenicillin N synthase-like Fe(2+) 2OG dioxygenase domain-containing protein</fullName>
    </recommendedName>
</protein>
<dbReference type="AlphaFoldDB" id="A0A4Q4QQJ7"/>
<evidence type="ECO:0000313" key="3">
    <source>
        <dbReference type="Proteomes" id="UP000293823"/>
    </source>
</evidence>
<keyword evidence="3" id="KW-1185">Reference proteome</keyword>
<comment type="caution">
    <text evidence="2">The sequence shown here is derived from an EMBL/GenBank/DDBJ whole genome shotgun (WGS) entry which is preliminary data.</text>
</comment>
<gene>
    <name evidence="2" type="ORF">AA0113_g10291</name>
</gene>
<accession>A0A4Q4QQJ7</accession>
<evidence type="ECO:0000313" key="2">
    <source>
        <dbReference type="EMBL" id="RYO45702.1"/>
    </source>
</evidence>
<organism evidence="2 3">
    <name type="scientific">Alternaria arborescens</name>
    <dbReference type="NCBI Taxonomy" id="156630"/>
    <lineage>
        <taxon>Eukaryota</taxon>
        <taxon>Fungi</taxon>
        <taxon>Dikarya</taxon>
        <taxon>Ascomycota</taxon>
        <taxon>Pezizomycotina</taxon>
        <taxon>Dothideomycetes</taxon>
        <taxon>Pleosporomycetidae</taxon>
        <taxon>Pleosporales</taxon>
        <taxon>Pleosporineae</taxon>
        <taxon>Pleosporaceae</taxon>
        <taxon>Alternaria</taxon>
        <taxon>Alternaria sect. Alternaria</taxon>
    </lineage>
</organism>
<reference evidence="3" key="1">
    <citation type="journal article" date="2019" name="bioRxiv">
        <title>Genomics, evolutionary history and diagnostics of the Alternaria alternata species group including apple and Asian pear pathotypes.</title>
        <authorList>
            <person name="Armitage A.D."/>
            <person name="Cockerton H.M."/>
            <person name="Sreenivasaprasad S."/>
            <person name="Woodhall J.W."/>
            <person name="Lane C.R."/>
            <person name="Harrison R.J."/>
            <person name="Clarkson J.P."/>
        </authorList>
    </citation>
    <scope>NUCLEOTIDE SEQUENCE [LARGE SCALE GENOMIC DNA]</scope>
    <source>
        <strain evidence="3">RGR 97.0016</strain>
    </source>
</reference>
<evidence type="ECO:0000256" key="1">
    <source>
        <dbReference type="SAM" id="SignalP"/>
    </source>
</evidence>
<dbReference type="OrthoDB" id="2157530at2759"/>
<keyword evidence="1" id="KW-0732">Signal</keyword>
<proteinExistence type="predicted"/>
<feature type="signal peptide" evidence="1">
    <location>
        <begin position="1"/>
        <end position="18"/>
    </location>
</feature>
<sequence length="177" mass="19863">MSSLVVAWVVALTMDVVPKMLFRPAFNYHSVCSTGDLDRWEDDKRQKLLFAATKRFMGLRLDDETEEQPEVDRNKFASEAKRLLEGLESFCYEVEGSLAFGIVYTQVKPGDFVFRTPKAASGVAYHTDELSPSTCGLIIRPYHPGSDAGPAAFRLVGMCVDWYPDVKDPEFVEVVLV</sequence>
<evidence type="ECO:0008006" key="4">
    <source>
        <dbReference type="Google" id="ProtNLM"/>
    </source>
</evidence>
<feature type="chain" id="PRO_5020640553" description="Isopenicillin N synthase-like Fe(2+) 2OG dioxygenase domain-containing protein" evidence="1">
    <location>
        <begin position="19"/>
        <end position="177"/>
    </location>
</feature>
<name>A0A4Q4QQJ7_9PLEO</name>
<dbReference type="EMBL" id="PEJP01000052">
    <property type="protein sequence ID" value="RYO45702.1"/>
    <property type="molecule type" value="Genomic_DNA"/>
</dbReference>
<dbReference type="Proteomes" id="UP000293823">
    <property type="component" value="Unassembled WGS sequence"/>
</dbReference>